<evidence type="ECO:0000313" key="2">
    <source>
        <dbReference type="Proteomes" id="UP000743370"/>
    </source>
</evidence>
<name>A0A8T0JIB5_PHAAN</name>
<proteinExistence type="predicted"/>
<sequence>MVYGDNGYALYASKTLYKRSGKMHHSDPPLCGTRRSTNNTRSEIASAGGVRSSPVGWRLVVGLGLRGGRRDGLGLQGGRRDGLGLRGGRQPWLSEALKEMWRRRSNGVVATERRSDGVVAKQQREEEEELALEPLILPSEPGVPISLPSFDLLKLMNILSLNDALKNLYRFSFVLVAFSSATLEDIVAKLFSFSQQRPRALCSLTRTGIVSSITLRQLASTSISVSYEARLGGH</sequence>
<dbReference type="AlphaFoldDB" id="A0A8T0JIB5"/>
<dbReference type="Proteomes" id="UP000743370">
    <property type="component" value="Unassembled WGS sequence"/>
</dbReference>
<organism evidence="1 2">
    <name type="scientific">Phaseolus angularis</name>
    <name type="common">Azuki bean</name>
    <name type="synonym">Vigna angularis</name>
    <dbReference type="NCBI Taxonomy" id="3914"/>
    <lineage>
        <taxon>Eukaryota</taxon>
        <taxon>Viridiplantae</taxon>
        <taxon>Streptophyta</taxon>
        <taxon>Embryophyta</taxon>
        <taxon>Tracheophyta</taxon>
        <taxon>Spermatophyta</taxon>
        <taxon>Magnoliopsida</taxon>
        <taxon>eudicotyledons</taxon>
        <taxon>Gunneridae</taxon>
        <taxon>Pentapetalae</taxon>
        <taxon>rosids</taxon>
        <taxon>fabids</taxon>
        <taxon>Fabales</taxon>
        <taxon>Fabaceae</taxon>
        <taxon>Papilionoideae</taxon>
        <taxon>50 kb inversion clade</taxon>
        <taxon>NPAAA clade</taxon>
        <taxon>indigoferoid/millettioid clade</taxon>
        <taxon>Phaseoleae</taxon>
        <taxon>Vigna</taxon>
    </lineage>
</organism>
<comment type="caution">
    <text evidence="1">The sequence shown here is derived from an EMBL/GenBank/DDBJ whole genome shotgun (WGS) entry which is preliminary data.</text>
</comment>
<reference evidence="1 2" key="1">
    <citation type="submission" date="2020-05" db="EMBL/GenBank/DDBJ databases">
        <title>Vigna angularis (adzuki bean) Var. LongXiaoDou No. 4 denovo assembly.</title>
        <authorList>
            <person name="Xiang H."/>
        </authorList>
    </citation>
    <scope>NUCLEOTIDE SEQUENCE [LARGE SCALE GENOMIC DNA]</scope>
    <source>
        <tissue evidence="1">Leaf</tissue>
    </source>
</reference>
<accession>A0A8T0JIB5</accession>
<dbReference type="EMBL" id="JABFOF010000011">
    <property type="protein sequence ID" value="KAG2372005.1"/>
    <property type="molecule type" value="Genomic_DNA"/>
</dbReference>
<gene>
    <name evidence="1" type="ORF">HKW66_Vig0241260</name>
</gene>
<evidence type="ECO:0000313" key="1">
    <source>
        <dbReference type="EMBL" id="KAG2372005.1"/>
    </source>
</evidence>
<protein>
    <submittedName>
        <fullName evidence="1">AT-hook motif nuclear-localized protein</fullName>
    </submittedName>
</protein>